<organism evidence="9 10">
    <name type="scientific">Beauveria bassiana D1-5</name>
    <dbReference type="NCBI Taxonomy" id="1245745"/>
    <lineage>
        <taxon>Eukaryota</taxon>
        <taxon>Fungi</taxon>
        <taxon>Dikarya</taxon>
        <taxon>Ascomycota</taxon>
        <taxon>Pezizomycotina</taxon>
        <taxon>Sordariomycetes</taxon>
        <taxon>Hypocreomycetidae</taxon>
        <taxon>Hypocreales</taxon>
        <taxon>Cordycipitaceae</taxon>
        <taxon>Beauveria</taxon>
    </lineage>
</organism>
<evidence type="ECO:0000256" key="3">
    <source>
        <dbReference type="ARBA" id="ARBA00022692"/>
    </source>
</evidence>
<dbReference type="Proteomes" id="UP000030106">
    <property type="component" value="Unassembled WGS sequence"/>
</dbReference>
<evidence type="ECO:0000256" key="2">
    <source>
        <dbReference type="ARBA" id="ARBA00022448"/>
    </source>
</evidence>
<dbReference type="PANTHER" id="PTHR43341">
    <property type="entry name" value="AMINO ACID PERMEASE"/>
    <property type="match status" value="1"/>
</dbReference>
<dbReference type="AlphaFoldDB" id="A0A0A2V649"/>
<dbReference type="Gene3D" id="1.20.1740.10">
    <property type="entry name" value="Amino acid/polyamine transporter I"/>
    <property type="match status" value="1"/>
</dbReference>
<keyword evidence="3 7" id="KW-0812">Transmembrane</keyword>
<keyword evidence="2" id="KW-0813">Transport</keyword>
<reference evidence="9 10" key="1">
    <citation type="submission" date="2012-10" db="EMBL/GenBank/DDBJ databases">
        <title>Genome sequencing and analysis of entomopathogenic fungi Beauveria bassiana D1-5.</title>
        <authorList>
            <person name="Li Q."/>
            <person name="Wang L."/>
            <person name="Zhang Z."/>
            <person name="Wang Q."/>
            <person name="Ren J."/>
            <person name="Wang M."/>
            <person name="Xu W."/>
            <person name="Wang J."/>
            <person name="Lu Y."/>
            <person name="Du Q."/>
            <person name="Sun Z."/>
        </authorList>
    </citation>
    <scope>NUCLEOTIDE SEQUENCE [LARGE SCALE GENOMIC DNA]</scope>
    <source>
        <strain evidence="9 10">D1-5</strain>
    </source>
</reference>
<feature type="transmembrane region" description="Helical" evidence="7">
    <location>
        <begin position="183"/>
        <end position="200"/>
    </location>
</feature>
<name>A0A0A2V649_BEABA</name>
<proteinExistence type="predicted"/>
<feature type="transmembrane region" description="Helical" evidence="7">
    <location>
        <begin position="121"/>
        <end position="143"/>
    </location>
</feature>
<comment type="subcellular location">
    <subcellularLocation>
        <location evidence="1">Membrane</location>
        <topology evidence="1">Multi-pass membrane protein</topology>
    </subcellularLocation>
</comment>
<dbReference type="HOGENOM" id="CLU_007946_12_1_1"/>
<accession>A0A0A2V649</accession>
<dbReference type="GO" id="GO:0016020">
    <property type="term" value="C:membrane"/>
    <property type="evidence" value="ECO:0007669"/>
    <property type="project" value="UniProtKB-SubCell"/>
</dbReference>
<gene>
    <name evidence="9" type="ORF">BBAD15_g11459</name>
</gene>
<feature type="domain" description="Amino acid permease/ SLC12A" evidence="8">
    <location>
        <begin position="41"/>
        <end position="504"/>
    </location>
</feature>
<dbReference type="PANTHER" id="PTHR43341:SF6">
    <property type="entry name" value="AMINO ACID TRANSPORTER (EUROFUNG)"/>
    <property type="match status" value="1"/>
</dbReference>
<feature type="transmembrane region" description="Helical" evidence="7">
    <location>
        <begin position="150"/>
        <end position="171"/>
    </location>
</feature>
<feature type="transmembrane region" description="Helical" evidence="7">
    <location>
        <begin position="271"/>
        <end position="292"/>
    </location>
</feature>
<dbReference type="GO" id="GO:0015171">
    <property type="term" value="F:amino acid transmembrane transporter activity"/>
    <property type="evidence" value="ECO:0007669"/>
    <property type="project" value="TreeGrafter"/>
</dbReference>
<dbReference type="OrthoDB" id="10062876at2759"/>
<feature type="transmembrane region" description="Helical" evidence="7">
    <location>
        <begin position="448"/>
        <end position="469"/>
    </location>
</feature>
<evidence type="ECO:0000256" key="5">
    <source>
        <dbReference type="ARBA" id="ARBA00022989"/>
    </source>
</evidence>
<keyword evidence="6 7" id="KW-0472">Membrane</keyword>
<dbReference type="STRING" id="1245745.A0A0A2V649"/>
<dbReference type="InterPro" id="IPR004841">
    <property type="entry name" value="AA-permease/SLC12A_dom"/>
</dbReference>
<evidence type="ECO:0000259" key="8">
    <source>
        <dbReference type="Pfam" id="PF00324"/>
    </source>
</evidence>
<dbReference type="InterPro" id="IPR050524">
    <property type="entry name" value="APC_YAT"/>
</dbReference>
<keyword evidence="4" id="KW-0029">Amino-acid transport</keyword>
<feature type="transmembrane region" description="Helical" evidence="7">
    <location>
        <begin position="43"/>
        <end position="62"/>
    </location>
</feature>
<dbReference type="Pfam" id="PF00324">
    <property type="entry name" value="AA_permease"/>
    <property type="match status" value="1"/>
</dbReference>
<feature type="transmembrane region" description="Helical" evidence="7">
    <location>
        <begin position="481"/>
        <end position="500"/>
    </location>
</feature>
<dbReference type="PIRSF" id="PIRSF006060">
    <property type="entry name" value="AA_transporter"/>
    <property type="match status" value="1"/>
</dbReference>
<keyword evidence="5 7" id="KW-1133">Transmembrane helix</keyword>
<evidence type="ECO:0000256" key="7">
    <source>
        <dbReference type="SAM" id="Phobius"/>
    </source>
</evidence>
<feature type="transmembrane region" description="Helical" evidence="7">
    <location>
        <begin position="369"/>
        <end position="391"/>
    </location>
</feature>
<dbReference type="EMBL" id="ANFO01001245">
    <property type="protein sequence ID" value="KGQ03296.1"/>
    <property type="molecule type" value="Genomic_DNA"/>
</dbReference>
<dbReference type="FunFam" id="1.20.1740.10:FF:000006">
    <property type="entry name" value="General amino acid permease"/>
    <property type="match status" value="1"/>
</dbReference>
<evidence type="ECO:0000256" key="6">
    <source>
        <dbReference type="ARBA" id="ARBA00023136"/>
    </source>
</evidence>
<evidence type="ECO:0000313" key="10">
    <source>
        <dbReference type="Proteomes" id="UP000030106"/>
    </source>
</evidence>
<protein>
    <submittedName>
        <fullName evidence="9">General amino acid permease AGP2</fullName>
    </submittedName>
</protein>
<evidence type="ECO:0000256" key="4">
    <source>
        <dbReference type="ARBA" id="ARBA00022970"/>
    </source>
</evidence>
<comment type="caution">
    <text evidence="9">The sequence shown here is derived from an EMBL/GenBank/DDBJ whole genome shotgun (WGS) entry which is preliminary data.</text>
</comment>
<sequence length="553" mass="60914">MAGENGRLRAGIVEHRENDYYSEVVAEKHSNLKRNLTNRQIQLIAIGGCIGTAIFVTIGAGLAQAGPASLLLAYLVQCCFVALVNNSMAEMAVLMPVSSAFIRMAGRWVDPALGFLAGWNFFLHEAVCIPFEISAITVVLGFWRDDIPPAAVVAVCIILYFTLNVFAVQWFGESEFWLATGKIFLTVILFCFTFITMVGGNPQHDAYGFRYWKSPGPFAEYLATGNLGRFQGFLSALWSAIFTVAGPEYVSMLAGEAILPRRNLKSAFRATYGRLIFFFLVSAICVGIVIPYNDPALVDALSSGKGSAATASPYVIAMENMGIHVLPHITIALLITSIFSAGNAYTYYASRSLYGLALEGQAPALLAKCTASGVPIYCLLVTIMFPCLAFLNVSSSKADVLTWLINLVTSSTIINHIIITVTYLFFYRATRSQGLDRRQLPYYGHGQPYTTIAAVLYLVAVLGANGYAIFLPGKWDVKGLLTHYTMIFLSPVLYLGWKIIHKTRLIPADQADLVWESTAIDEYEQSYEGEISRGFWWEILDIFRCRGLKNTIS</sequence>
<feature type="transmembrane region" description="Helical" evidence="7">
    <location>
        <begin position="403"/>
        <end position="427"/>
    </location>
</feature>
<evidence type="ECO:0000313" key="9">
    <source>
        <dbReference type="EMBL" id="KGQ03296.1"/>
    </source>
</evidence>
<feature type="transmembrane region" description="Helical" evidence="7">
    <location>
        <begin position="325"/>
        <end position="348"/>
    </location>
</feature>
<evidence type="ECO:0000256" key="1">
    <source>
        <dbReference type="ARBA" id="ARBA00004141"/>
    </source>
</evidence>